<dbReference type="InterPro" id="IPR000073">
    <property type="entry name" value="AB_hydrolase_1"/>
</dbReference>
<dbReference type="Gene3D" id="3.40.50.1820">
    <property type="entry name" value="alpha/beta hydrolase"/>
    <property type="match status" value="1"/>
</dbReference>
<name>A0A812SBS8_9DINO</name>
<protein>
    <submittedName>
        <fullName evidence="2">EphA protein</fullName>
    </submittedName>
</protein>
<dbReference type="Pfam" id="PF00561">
    <property type="entry name" value="Abhydrolase_1"/>
    <property type="match status" value="1"/>
</dbReference>
<sequence>DVGNAQSSVVLLFLHGWPDNAKEFQKQISFFSELGYRCVAAELPMTEHGEKAPWGHDFDVLAQQLSNLAEFLRGHGGENRSLVLLGHDWGAWLTYMAQRKDPHLFDAIVPLDIAPGYGELPFSVKWRVVAYQQFALMCFLFGKLPLMQDAANKLLRHFMEQSLGPVSGYGEAGQLLTPTPLEEMTAAMGWPYWQTWKPPRFFLWARWQTHGLRGWKSNAADAQLAGELPSCPTLLLHGAAPSKMDLTGRYFLEALRLKGGPLRYSKAFDSHHWFFYWRAAEVNREIHQFLQKLSLEP</sequence>
<dbReference type="GO" id="GO:0016020">
    <property type="term" value="C:membrane"/>
    <property type="evidence" value="ECO:0007669"/>
    <property type="project" value="TreeGrafter"/>
</dbReference>
<dbReference type="AlphaFoldDB" id="A0A812SBS8"/>
<dbReference type="SUPFAM" id="SSF53474">
    <property type="entry name" value="alpha/beta-Hydrolases"/>
    <property type="match status" value="1"/>
</dbReference>
<gene>
    <name evidence="2" type="primary">ephA</name>
    <name evidence="2" type="ORF">SNEC2469_LOCUS13464</name>
</gene>
<proteinExistence type="predicted"/>
<keyword evidence="3" id="KW-1185">Reference proteome</keyword>
<reference evidence="2" key="1">
    <citation type="submission" date="2021-02" db="EMBL/GenBank/DDBJ databases">
        <authorList>
            <person name="Dougan E. K."/>
            <person name="Rhodes N."/>
            <person name="Thang M."/>
            <person name="Chan C."/>
        </authorList>
    </citation>
    <scope>NUCLEOTIDE SEQUENCE</scope>
</reference>
<dbReference type="EMBL" id="CAJNJA010021475">
    <property type="protein sequence ID" value="CAE7476576.1"/>
    <property type="molecule type" value="Genomic_DNA"/>
</dbReference>
<dbReference type="InterPro" id="IPR050266">
    <property type="entry name" value="AB_hydrolase_sf"/>
</dbReference>
<accession>A0A812SBS8</accession>
<evidence type="ECO:0000259" key="1">
    <source>
        <dbReference type="Pfam" id="PF00561"/>
    </source>
</evidence>
<dbReference type="OrthoDB" id="422515at2759"/>
<dbReference type="Proteomes" id="UP000601435">
    <property type="component" value="Unassembled WGS sequence"/>
</dbReference>
<dbReference type="InterPro" id="IPR029058">
    <property type="entry name" value="AB_hydrolase_fold"/>
</dbReference>
<dbReference type="PANTHER" id="PTHR43798:SF33">
    <property type="entry name" value="HYDROLASE, PUTATIVE (AFU_ORTHOLOGUE AFUA_2G14860)-RELATED"/>
    <property type="match status" value="1"/>
</dbReference>
<evidence type="ECO:0000313" key="3">
    <source>
        <dbReference type="Proteomes" id="UP000601435"/>
    </source>
</evidence>
<organism evidence="2 3">
    <name type="scientific">Symbiodinium necroappetens</name>
    <dbReference type="NCBI Taxonomy" id="1628268"/>
    <lineage>
        <taxon>Eukaryota</taxon>
        <taxon>Sar</taxon>
        <taxon>Alveolata</taxon>
        <taxon>Dinophyceae</taxon>
        <taxon>Suessiales</taxon>
        <taxon>Symbiodiniaceae</taxon>
        <taxon>Symbiodinium</taxon>
    </lineage>
</organism>
<feature type="non-terminal residue" evidence="2">
    <location>
        <position position="1"/>
    </location>
</feature>
<dbReference type="InterPro" id="IPR000639">
    <property type="entry name" value="Epox_hydrolase-like"/>
</dbReference>
<evidence type="ECO:0000313" key="2">
    <source>
        <dbReference type="EMBL" id="CAE7476576.1"/>
    </source>
</evidence>
<comment type="caution">
    <text evidence="2">The sequence shown here is derived from an EMBL/GenBank/DDBJ whole genome shotgun (WGS) entry which is preliminary data.</text>
</comment>
<dbReference type="GO" id="GO:0047372">
    <property type="term" value="F:monoacylglycerol lipase activity"/>
    <property type="evidence" value="ECO:0007669"/>
    <property type="project" value="TreeGrafter"/>
</dbReference>
<feature type="domain" description="AB hydrolase-1" evidence="1">
    <location>
        <begin position="10"/>
        <end position="278"/>
    </location>
</feature>
<dbReference type="PRINTS" id="PR00412">
    <property type="entry name" value="EPOXHYDRLASE"/>
</dbReference>
<dbReference type="PANTHER" id="PTHR43798">
    <property type="entry name" value="MONOACYLGLYCEROL LIPASE"/>
    <property type="match status" value="1"/>
</dbReference>
<dbReference type="GO" id="GO:0046464">
    <property type="term" value="P:acylglycerol catabolic process"/>
    <property type="evidence" value="ECO:0007669"/>
    <property type="project" value="TreeGrafter"/>
</dbReference>